<dbReference type="InterPro" id="IPR027417">
    <property type="entry name" value="P-loop_NTPase"/>
</dbReference>
<accession>A0AA38PB18</accession>
<keyword evidence="2" id="KW-1185">Reference proteome</keyword>
<dbReference type="GO" id="GO:0016787">
    <property type="term" value="F:hydrolase activity"/>
    <property type="evidence" value="ECO:0007669"/>
    <property type="project" value="UniProtKB-KW"/>
</dbReference>
<dbReference type="EMBL" id="MU806117">
    <property type="protein sequence ID" value="KAJ3839632.1"/>
    <property type="molecule type" value="Genomic_DNA"/>
</dbReference>
<sequence>MALPPAVQQISDHILFQLARATTRPLFVALQGPQGSGKSFLTDLVRSHLSAPPHALNVVVLSIDDMYLTHEGLKSLALQFPTNPLWRGRGQPGTHDVELGLKILMALKGGVQGLELPRFDKSLFNGEGDRLPLDGTGIVITQPVDVFIMEGWFMGFHPISSQELQTRWEGVWAQQRRLLDLDISVVGSQDDIIAVNEALKKYMDMWNFFNIFVKLEATPASKDADSSLSMIYKWRLEQEHHMKARNGGKGMSDADVKLFVDRYIPGYVFFGDGITQGYVEHSGVESTGATRATALPRWLGKSLRICIDERREVVGVETF</sequence>
<evidence type="ECO:0000313" key="2">
    <source>
        <dbReference type="Proteomes" id="UP001163846"/>
    </source>
</evidence>
<dbReference type="Gene3D" id="3.40.50.300">
    <property type="entry name" value="P-loop containing nucleotide triphosphate hydrolases"/>
    <property type="match status" value="1"/>
</dbReference>
<proteinExistence type="predicted"/>
<comment type="caution">
    <text evidence="1">The sequence shown here is derived from an EMBL/GenBank/DDBJ whole genome shotgun (WGS) entry which is preliminary data.</text>
</comment>
<reference evidence="1" key="1">
    <citation type="submission" date="2022-08" db="EMBL/GenBank/DDBJ databases">
        <authorList>
            <consortium name="DOE Joint Genome Institute"/>
            <person name="Min B."/>
            <person name="Riley R."/>
            <person name="Sierra-Patev S."/>
            <person name="Naranjo-Ortiz M."/>
            <person name="Looney B."/>
            <person name="Konkel Z."/>
            <person name="Slot J.C."/>
            <person name="Sakamoto Y."/>
            <person name="Steenwyk J.L."/>
            <person name="Rokas A."/>
            <person name="Carro J."/>
            <person name="Camarero S."/>
            <person name="Ferreira P."/>
            <person name="Molpeceres G."/>
            <person name="Ruiz-Duenas F.J."/>
            <person name="Serrano A."/>
            <person name="Henrissat B."/>
            <person name="Drula E."/>
            <person name="Hughes K.W."/>
            <person name="Mata J.L."/>
            <person name="Ishikawa N.K."/>
            <person name="Vargas-Isla R."/>
            <person name="Ushijima S."/>
            <person name="Smith C.A."/>
            <person name="Ahrendt S."/>
            <person name="Andreopoulos W."/>
            <person name="He G."/>
            <person name="Labutti K."/>
            <person name="Lipzen A."/>
            <person name="Ng V."/>
            <person name="Sandor L."/>
            <person name="Barry K."/>
            <person name="Martinez A.T."/>
            <person name="Xiao Y."/>
            <person name="Gibbons J.G."/>
            <person name="Terashima K."/>
            <person name="Hibbett D.S."/>
            <person name="Grigoriev I.V."/>
        </authorList>
    </citation>
    <scope>NUCLEOTIDE SEQUENCE</scope>
    <source>
        <strain evidence="1">TFB9207</strain>
    </source>
</reference>
<protein>
    <submittedName>
        <fullName evidence="1">P-loop containing nucleoside triphosphate hydrolase protein</fullName>
    </submittedName>
</protein>
<dbReference type="Proteomes" id="UP001163846">
    <property type="component" value="Unassembled WGS sequence"/>
</dbReference>
<evidence type="ECO:0000313" key="1">
    <source>
        <dbReference type="EMBL" id="KAJ3839632.1"/>
    </source>
</evidence>
<name>A0AA38PB18_9AGAR</name>
<dbReference type="AlphaFoldDB" id="A0AA38PB18"/>
<gene>
    <name evidence="1" type="ORF">F5878DRAFT_560493</name>
</gene>
<dbReference type="SUPFAM" id="SSF52540">
    <property type="entry name" value="P-loop containing nucleoside triphosphate hydrolases"/>
    <property type="match status" value="1"/>
</dbReference>
<keyword evidence="1" id="KW-0378">Hydrolase</keyword>
<dbReference type="PANTHER" id="PTHR10285">
    <property type="entry name" value="URIDINE KINASE"/>
    <property type="match status" value="1"/>
</dbReference>
<organism evidence="1 2">
    <name type="scientific">Lentinula raphanica</name>
    <dbReference type="NCBI Taxonomy" id="153919"/>
    <lineage>
        <taxon>Eukaryota</taxon>
        <taxon>Fungi</taxon>
        <taxon>Dikarya</taxon>
        <taxon>Basidiomycota</taxon>
        <taxon>Agaricomycotina</taxon>
        <taxon>Agaricomycetes</taxon>
        <taxon>Agaricomycetidae</taxon>
        <taxon>Agaricales</taxon>
        <taxon>Marasmiineae</taxon>
        <taxon>Omphalotaceae</taxon>
        <taxon>Lentinula</taxon>
    </lineage>
</organism>